<evidence type="ECO:0000313" key="2">
    <source>
        <dbReference type="Proteomes" id="UP000620124"/>
    </source>
</evidence>
<dbReference type="AlphaFoldDB" id="A0A8H6X5N2"/>
<dbReference type="Proteomes" id="UP000620124">
    <property type="component" value="Unassembled WGS sequence"/>
</dbReference>
<name>A0A8H6X5N2_9AGAR</name>
<keyword evidence="2" id="KW-1185">Reference proteome</keyword>
<proteinExistence type="predicted"/>
<sequence length="239" mass="27718">MRVAWRVENWVEPFLYRTVVLRAFLLPGNHVEEHIAHSADTLFPILEAKPFARHSVNPWTELPHLFSIIQDLPLKHMYCAFEFLFGSPRAIDFTHPLFSQITHLEIFDHPHTLDPSNSVWHNLATIPFLTHLAFEDPFFVYICLTLLSTCHSLRVLVVRGGPQWNRLGNLSIAGHRDEQQLAKDPRFVMMGWGIRDWQLGAHGGTDYWSQAEDWVAKRRSGDIDARQYRIGWEETGTLV</sequence>
<comment type="caution">
    <text evidence="1">The sequence shown here is derived from an EMBL/GenBank/DDBJ whole genome shotgun (WGS) entry which is preliminary data.</text>
</comment>
<evidence type="ECO:0000313" key="1">
    <source>
        <dbReference type="EMBL" id="KAF7334937.1"/>
    </source>
</evidence>
<dbReference type="OrthoDB" id="3145912at2759"/>
<accession>A0A8H6X5N2</accession>
<organism evidence="1 2">
    <name type="scientific">Mycena venus</name>
    <dbReference type="NCBI Taxonomy" id="2733690"/>
    <lineage>
        <taxon>Eukaryota</taxon>
        <taxon>Fungi</taxon>
        <taxon>Dikarya</taxon>
        <taxon>Basidiomycota</taxon>
        <taxon>Agaricomycotina</taxon>
        <taxon>Agaricomycetes</taxon>
        <taxon>Agaricomycetidae</taxon>
        <taxon>Agaricales</taxon>
        <taxon>Marasmiineae</taxon>
        <taxon>Mycenaceae</taxon>
        <taxon>Mycena</taxon>
    </lineage>
</organism>
<dbReference type="EMBL" id="JACAZI010000025">
    <property type="protein sequence ID" value="KAF7334937.1"/>
    <property type="molecule type" value="Genomic_DNA"/>
</dbReference>
<protein>
    <submittedName>
        <fullName evidence="1">Uncharacterized protein</fullName>
    </submittedName>
</protein>
<gene>
    <name evidence="1" type="ORF">MVEN_02243400</name>
</gene>
<reference evidence="1" key="1">
    <citation type="submission" date="2020-05" db="EMBL/GenBank/DDBJ databases">
        <title>Mycena genomes resolve the evolution of fungal bioluminescence.</title>
        <authorList>
            <person name="Tsai I.J."/>
        </authorList>
    </citation>
    <scope>NUCLEOTIDE SEQUENCE</scope>
    <source>
        <strain evidence="1">CCC161011</strain>
    </source>
</reference>